<accession>A0A0K2TBM4</accession>
<protein>
    <submittedName>
        <fullName evidence="1">Uncharacterized protein</fullName>
    </submittedName>
</protein>
<evidence type="ECO:0000313" key="1">
    <source>
        <dbReference type="EMBL" id="CDW23398.1"/>
    </source>
</evidence>
<sequence length="36" mass="4406">MQYHHNTYTLNKITIRVYSSMSNYLIMRDLLSTYYA</sequence>
<dbReference type="AlphaFoldDB" id="A0A0K2TBM4"/>
<name>A0A0K2TBM4_LEPSM</name>
<organism evidence="1">
    <name type="scientific">Lepeophtheirus salmonis</name>
    <name type="common">Salmon louse</name>
    <name type="synonym">Caligus salmonis</name>
    <dbReference type="NCBI Taxonomy" id="72036"/>
    <lineage>
        <taxon>Eukaryota</taxon>
        <taxon>Metazoa</taxon>
        <taxon>Ecdysozoa</taxon>
        <taxon>Arthropoda</taxon>
        <taxon>Crustacea</taxon>
        <taxon>Multicrustacea</taxon>
        <taxon>Hexanauplia</taxon>
        <taxon>Copepoda</taxon>
        <taxon>Siphonostomatoida</taxon>
        <taxon>Caligidae</taxon>
        <taxon>Lepeophtheirus</taxon>
    </lineage>
</organism>
<dbReference type="EMBL" id="HACA01006037">
    <property type="protein sequence ID" value="CDW23398.1"/>
    <property type="molecule type" value="Transcribed_RNA"/>
</dbReference>
<reference evidence="1" key="1">
    <citation type="submission" date="2014-05" db="EMBL/GenBank/DDBJ databases">
        <authorList>
            <person name="Chronopoulou M."/>
        </authorList>
    </citation>
    <scope>NUCLEOTIDE SEQUENCE</scope>
    <source>
        <tissue evidence="1">Whole organism</tissue>
    </source>
</reference>
<proteinExistence type="predicted"/>